<dbReference type="PROSITE" id="PS51099">
    <property type="entry name" value="PTS_EIIB_TYPE_2"/>
    <property type="match status" value="1"/>
</dbReference>
<dbReference type="InterPro" id="IPR036095">
    <property type="entry name" value="PTS_EIIB-like_sf"/>
</dbReference>
<dbReference type="GO" id="GO:0009401">
    <property type="term" value="P:phosphoenolpyruvate-dependent sugar phosphotransferase system"/>
    <property type="evidence" value="ECO:0007669"/>
    <property type="project" value="InterPro"/>
</dbReference>
<dbReference type="Gene3D" id="1.10.1790.10">
    <property type="entry name" value="PRD domain"/>
    <property type="match status" value="2"/>
</dbReference>
<evidence type="ECO:0000256" key="3">
    <source>
        <dbReference type="ARBA" id="ARBA00023015"/>
    </source>
</evidence>
<dbReference type="InterPro" id="IPR036388">
    <property type="entry name" value="WH-like_DNA-bd_sf"/>
</dbReference>
<evidence type="ECO:0000259" key="7">
    <source>
        <dbReference type="PROSITE" id="PS51372"/>
    </source>
</evidence>
<protein>
    <submittedName>
        <fullName evidence="8">Transcription antiterminator</fullName>
    </submittedName>
</protein>
<accession>A0A0H3ND33</accession>
<dbReference type="Gene3D" id="1.10.10.10">
    <property type="entry name" value="Winged helix-like DNA-binding domain superfamily/Winged helix DNA-binding domain"/>
    <property type="match status" value="1"/>
</dbReference>
<dbReference type="KEGG" id="cdc:CD196_2176"/>
<dbReference type="PANTHER" id="PTHR30185">
    <property type="entry name" value="CRYPTIC BETA-GLUCOSIDE BGL OPERON ANTITERMINATOR"/>
    <property type="match status" value="1"/>
</dbReference>
<evidence type="ECO:0000259" key="6">
    <source>
        <dbReference type="PROSITE" id="PS51099"/>
    </source>
</evidence>
<evidence type="ECO:0000313" key="8">
    <source>
        <dbReference type="EMBL" id="CBA64175.1"/>
    </source>
</evidence>
<dbReference type="InterPro" id="IPR013011">
    <property type="entry name" value="PTS_EIIB_2"/>
</dbReference>
<keyword evidence="1" id="KW-0808">Transferase</keyword>
<dbReference type="InterPro" id="IPR036634">
    <property type="entry name" value="PRD_sf"/>
</dbReference>
<dbReference type="Gene3D" id="3.40.50.2300">
    <property type="match status" value="1"/>
</dbReference>
<dbReference type="SUPFAM" id="SSF52794">
    <property type="entry name" value="PTS system IIB component-like"/>
    <property type="match status" value="1"/>
</dbReference>
<dbReference type="Pfam" id="PF00874">
    <property type="entry name" value="PRD"/>
    <property type="match status" value="2"/>
</dbReference>
<dbReference type="Proteomes" id="UP000002068">
    <property type="component" value="Chromosome"/>
</dbReference>
<dbReference type="InterPro" id="IPR003501">
    <property type="entry name" value="PTS_EIIB_2/3"/>
</dbReference>
<evidence type="ECO:0000256" key="1">
    <source>
        <dbReference type="ARBA" id="ARBA00022679"/>
    </source>
</evidence>
<dbReference type="InterPro" id="IPR007737">
    <property type="entry name" value="Mga_HTH"/>
</dbReference>
<name>A0A0H3ND33_CLODC</name>
<dbReference type="PANTHER" id="PTHR30185:SF18">
    <property type="entry name" value="TRANSCRIPTIONAL REGULATOR MTLR"/>
    <property type="match status" value="1"/>
</dbReference>
<evidence type="ECO:0000313" key="9">
    <source>
        <dbReference type="Proteomes" id="UP000002068"/>
    </source>
</evidence>
<gene>
    <name evidence="8" type="primary">mtlR</name>
    <name evidence="8" type="ordered locus">CD196_2176</name>
</gene>
<dbReference type="Gene3D" id="3.40.930.10">
    <property type="entry name" value="Mannitol-specific EII, Chain A"/>
    <property type="match status" value="1"/>
</dbReference>
<dbReference type="Pfam" id="PF02302">
    <property type="entry name" value="PTS_IIB"/>
    <property type="match status" value="1"/>
</dbReference>
<keyword evidence="4" id="KW-0010">Activator</keyword>
<dbReference type="GO" id="GO:0006355">
    <property type="term" value="P:regulation of DNA-templated transcription"/>
    <property type="evidence" value="ECO:0007669"/>
    <property type="project" value="InterPro"/>
</dbReference>
<dbReference type="CDD" id="cd05568">
    <property type="entry name" value="PTS_IIB_bgl_like"/>
    <property type="match status" value="1"/>
</dbReference>
<organism evidence="8 9">
    <name type="scientific">Clostridioides difficile (strain CD196)</name>
    <name type="common">Peptoclostridium difficile</name>
    <dbReference type="NCBI Taxonomy" id="645462"/>
    <lineage>
        <taxon>Bacteria</taxon>
        <taxon>Bacillati</taxon>
        <taxon>Bacillota</taxon>
        <taxon>Clostridia</taxon>
        <taxon>Peptostreptococcales</taxon>
        <taxon>Peptostreptococcaceae</taxon>
        <taxon>Clostridioides</taxon>
    </lineage>
</organism>
<sequence>MDNLKKKKITSRQKKIILMIVENSKKNIPITISEIAGTLELSSRTVLRDMSGIEKWFDENDFNFVKKPGVGLILEENIENQNFIIELLEEEKIEKEYSKEERNLIILSKLLVSNEPVKSYYFAKILKVSEGVLNNDFALASKWLERFDIELVRKPGLGVYLKGQEKNFREAYVNLIYDSFNEKEILDMVRNISENIQTDKAIEILSENRLLNLMDRCIIRKVEATLTKKLSDLDVNLADSAYIGLVVHISLALQRIKNGENITMDKEFLKELSITEEFKLAKEIVKGMETDFNMDIPVDEVGYITMHIRGAKQRSSSNHKALNLDDIEIMEITNKMIDLAEDEFKISLKNDERLFKDLANHLGPSINRLNMGLEIRNPLLDEIKSKYSYAYDGVEKISRIIKDKLNINSIPESEIGYIAMHFASAIEKNLMMNTNINIVVACPTGIGTSRFLSTKIENKFPNLNILETISAINIDEEYLKEKDVDLIVSTVELNTSLNYICVGPFMSLDDEQIIKEKIKSIAQNKLINLNAKNDTKSKNKVYEQITESMNIGKDILQFLEEIRFEKFESKDLSELIEDSSKIFAKSSEDIISIKESLKERLKISIPYIEESKILLLHCMSERIDIMKLSIIKLENRIVLDSNEEIDNVVFMLLPKNSPSYQRQIMSEISGSLIDNIIFTNKINKFSIEEMTLEVKDIVFNFYTNRLKAFIDK</sequence>
<evidence type="ECO:0000256" key="4">
    <source>
        <dbReference type="ARBA" id="ARBA00023159"/>
    </source>
</evidence>
<proteinExistence type="predicted"/>
<dbReference type="Pfam" id="PF05043">
    <property type="entry name" value="Mga"/>
    <property type="match status" value="1"/>
</dbReference>
<dbReference type="InterPro" id="IPR011608">
    <property type="entry name" value="PRD"/>
</dbReference>
<evidence type="ECO:0000256" key="5">
    <source>
        <dbReference type="ARBA" id="ARBA00023163"/>
    </source>
</evidence>
<keyword evidence="2" id="KW-0677">Repeat</keyword>
<dbReference type="SUPFAM" id="SSF55804">
    <property type="entry name" value="Phoshotransferase/anion transport protein"/>
    <property type="match status" value="1"/>
</dbReference>
<feature type="domain" description="PRD" evidence="7">
    <location>
        <begin position="324"/>
        <end position="432"/>
    </location>
</feature>
<dbReference type="HOGENOM" id="CLU_013442_2_0_9"/>
<feature type="domain" description="PRD" evidence="7">
    <location>
        <begin position="206"/>
        <end position="318"/>
    </location>
</feature>
<dbReference type="GO" id="GO:0008982">
    <property type="term" value="F:protein-N(PI)-phosphohistidine-sugar phosphotransferase activity"/>
    <property type="evidence" value="ECO:0007669"/>
    <property type="project" value="InterPro"/>
</dbReference>
<evidence type="ECO:0000256" key="2">
    <source>
        <dbReference type="ARBA" id="ARBA00022737"/>
    </source>
</evidence>
<dbReference type="EMBL" id="FN538970">
    <property type="protein sequence ID" value="CBA64175.1"/>
    <property type="molecule type" value="Genomic_DNA"/>
</dbReference>
<feature type="domain" description="PTS EIIB type-2" evidence="6">
    <location>
        <begin position="436"/>
        <end position="526"/>
    </location>
</feature>
<reference evidence="8 9" key="1">
    <citation type="journal article" date="2009" name="Genome Biol.">
        <title>Comparative genome and phenotypic analysis of Clostridium difficile 027 strains provides insight into the evolution of a hypervirulent bacterium.</title>
        <authorList>
            <person name="Stabler R.A."/>
            <person name="He M."/>
            <person name="Dawson L."/>
            <person name="Martin M."/>
            <person name="Valiente E."/>
            <person name="Corton C."/>
            <person name="Lawley T.D."/>
            <person name="Sebaihia M."/>
            <person name="Quail M.A."/>
            <person name="Rose G."/>
            <person name="Gerding D.N."/>
            <person name="Gibert M."/>
            <person name="Popoff M.R."/>
            <person name="Parkhill J."/>
            <person name="Dougan G."/>
            <person name="Wren B.W."/>
        </authorList>
    </citation>
    <scope>NUCLEOTIDE SEQUENCE [LARGE SCALE GENOMIC DNA]</scope>
    <source>
        <strain evidence="8 9">CD196</strain>
    </source>
</reference>
<dbReference type="SUPFAM" id="SSF63520">
    <property type="entry name" value="PTS-regulatory domain, PRD"/>
    <property type="match status" value="2"/>
</dbReference>
<dbReference type="InterPro" id="IPR050661">
    <property type="entry name" value="BglG_antiterminators"/>
</dbReference>
<keyword evidence="3" id="KW-0805">Transcription regulation</keyword>
<keyword evidence="5" id="KW-0804">Transcription</keyword>
<dbReference type="PROSITE" id="PS51372">
    <property type="entry name" value="PRD_2"/>
    <property type="match status" value="2"/>
</dbReference>
<dbReference type="RefSeq" id="WP_012816270.1">
    <property type="nucleotide sequence ID" value="NC_013315.1"/>
</dbReference>
<dbReference type="AlphaFoldDB" id="A0A0H3ND33"/>
<dbReference type="InterPro" id="IPR016152">
    <property type="entry name" value="PTrfase/Anion_transptr"/>
</dbReference>